<sequence>MNPNIKLIKNEKLIYRYSNVIGLFNIHYNIVSVTNLRVIMTYAYKPWWYYLFFNLKPNEISNNTIFTKYISSLKIKTKSVYTTTYTGPFQFIFSKKLCKTDSEHLVKSMKYLPKRYSFDDIIFNATFRGMFLASVITAVLWKIFNVSKKILLIQALVCILINLIYDISSYSPVKYLEIYTLDGVGDEDTTTTNNNNSKSHSNKYKRHNNCSLYCSNNNSYIIEGDIKELKFLRDKIATVIQEWAIQYELLTSDKLRDNNTSGDNKKLENNNNNNKNIKDKDLNNIEKGDVELKNIKKRRKIKLIKKGLNQNENDKNKNKINKKDKIKNIFKKHKQFNIESIDKEESININNKTSLFKTLFGLILNFIRIIIISYISAILLLSIIYHTTKHLEQMTI</sequence>
<name>A0A1Y1XIP4_9FUNG</name>
<dbReference type="EMBL" id="MCFG01000038">
    <property type="protein sequence ID" value="ORX85246.1"/>
    <property type="molecule type" value="Genomic_DNA"/>
</dbReference>
<comment type="caution">
    <text evidence="3">The sequence shown here is derived from an EMBL/GenBank/DDBJ whole genome shotgun (WGS) entry which is preliminary data.</text>
</comment>
<organism evidence="3 4">
    <name type="scientific">Anaeromyces robustus</name>
    <dbReference type="NCBI Taxonomy" id="1754192"/>
    <lineage>
        <taxon>Eukaryota</taxon>
        <taxon>Fungi</taxon>
        <taxon>Fungi incertae sedis</taxon>
        <taxon>Chytridiomycota</taxon>
        <taxon>Chytridiomycota incertae sedis</taxon>
        <taxon>Neocallimastigomycetes</taxon>
        <taxon>Neocallimastigales</taxon>
        <taxon>Neocallimastigaceae</taxon>
        <taxon>Anaeromyces</taxon>
    </lineage>
</organism>
<feature type="transmembrane region" description="Helical" evidence="2">
    <location>
        <begin position="121"/>
        <end position="144"/>
    </location>
</feature>
<gene>
    <name evidence="3" type="ORF">BCR32DRAFT_290803</name>
</gene>
<feature type="region of interest" description="Disordered" evidence="1">
    <location>
        <begin position="258"/>
        <end position="280"/>
    </location>
</feature>
<keyword evidence="2" id="KW-0472">Membrane</keyword>
<dbReference type="AlphaFoldDB" id="A0A1Y1XIP4"/>
<reference evidence="3 4" key="2">
    <citation type="submission" date="2016-08" db="EMBL/GenBank/DDBJ databases">
        <title>Pervasive Adenine N6-methylation of Active Genes in Fungi.</title>
        <authorList>
            <consortium name="DOE Joint Genome Institute"/>
            <person name="Mondo S.J."/>
            <person name="Dannebaum R.O."/>
            <person name="Kuo R.C."/>
            <person name="Labutti K."/>
            <person name="Haridas S."/>
            <person name="Kuo A."/>
            <person name="Salamov A."/>
            <person name="Ahrendt S.R."/>
            <person name="Lipzen A."/>
            <person name="Sullivan W."/>
            <person name="Andreopoulos W.B."/>
            <person name="Clum A."/>
            <person name="Lindquist E."/>
            <person name="Daum C."/>
            <person name="Ramamoorthy G.K."/>
            <person name="Gryganskyi A."/>
            <person name="Culley D."/>
            <person name="Magnuson J.K."/>
            <person name="James T.Y."/>
            <person name="O'Malley M.A."/>
            <person name="Stajich J.E."/>
            <person name="Spatafora J.W."/>
            <person name="Visel A."/>
            <person name="Grigoriev I.V."/>
        </authorList>
    </citation>
    <scope>NUCLEOTIDE SEQUENCE [LARGE SCALE GENOMIC DNA]</scope>
    <source>
        <strain evidence="3 4">S4</strain>
    </source>
</reference>
<evidence type="ECO:0000256" key="1">
    <source>
        <dbReference type="SAM" id="MobiDB-lite"/>
    </source>
</evidence>
<proteinExistence type="predicted"/>
<keyword evidence="2" id="KW-1133">Transmembrane helix</keyword>
<dbReference type="OrthoDB" id="10471478at2759"/>
<accession>A0A1Y1XIP4</accession>
<feature type="transmembrane region" description="Helical" evidence="2">
    <location>
        <begin position="359"/>
        <end position="385"/>
    </location>
</feature>
<evidence type="ECO:0000313" key="4">
    <source>
        <dbReference type="Proteomes" id="UP000193944"/>
    </source>
</evidence>
<evidence type="ECO:0000313" key="3">
    <source>
        <dbReference type="EMBL" id="ORX85246.1"/>
    </source>
</evidence>
<reference evidence="3 4" key="1">
    <citation type="submission" date="2016-08" db="EMBL/GenBank/DDBJ databases">
        <title>A Parts List for Fungal Cellulosomes Revealed by Comparative Genomics.</title>
        <authorList>
            <consortium name="DOE Joint Genome Institute"/>
            <person name="Haitjema C.H."/>
            <person name="Gilmore S.P."/>
            <person name="Henske J.K."/>
            <person name="Solomon K.V."/>
            <person name="De Groot R."/>
            <person name="Kuo A."/>
            <person name="Mondo S.J."/>
            <person name="Salamov A.A."/>
            <person name="Labutti K."/>
            <person name="Zhao Z."/>
            <person name="Chiniquy J."/>
            <person name="Barry K."/>
            <person name="Brewer H.M."/>
            <person name="Purvine S.O."/>
            <person name="Wright A.T."/>
            <person name="Boxma B."/>
            <person name="Van Alen T."/>
            <person name="Hackstein J.H."/>
            <person name="Baker S.E."/>
            <person name="Grigoriev I.V."/>
            <person name="O'Malley M.A."/>
        </authorList>
    </citation>
    <scope>NUCLEOTIDE SEQUENCE [LARGE SCALE GENOMIC DNA]</scope>
    <source>
        <strain evidence="3 4">S4</strain>
    </source>
</reference>
<protein>
    <submittedName>
        <fullName evidence="3">Uncharacterized protein</fullName>
    </submittedName>
</protein>
<feature type="transmembrane region" description="Helical" evidence="2">
    <location>
        <begin position="150"/>
        <end position="167"/>
    </location>
</feature>
<dbReference type="Proteomes" id="UP000193944">
    <property type="component" value="Unassembled WGS sequence"/>
</dbReference>
<keyword evidence="4" id="KW-1185">Reference proteome</keyword>
<evidence type="ECO:0000256" key="2">
    <source>
        <dbReference type="SAM" id="Phobius"/>
    </source>
</evidence>
<feature type="compositionally biased region" description="Basic and acidic residues" evidence="1">
    <location>
        <begin position="258"/>
        <end position="268"/>
    </location>
</feature>
<keyword evidence="2" id="KW-0812">Transmembrane</keyword>